<dbReference type="RefSeq" id="WP_234536948.1">
    <property type="nucleotide sequence ID" value="NZ_CAKMAB010000021.1"/>
</dbReference>
<keyword evidence="2" id="KW-1185">Reference proteome</keyword>
<dbReference type="EMBL" id="CAKMAB010000021">
    <property type="protein sequence ID" value="CAH1057531.1"/>
    <property type="molecule type" value="Genomic_DNA"/>
</dbReference>
<evidence type="ECO:0000313" key="2">
    <source>
        <dbReference type="Proteomes" id="UP000838749"/>
    </source>
</evidence>
<comment type="caution">
    <text evidence="1">The sequence shown here is derived from an EMBL/GenBank/DDBJ whole genome shotgun (WGS) entry which is preliminary data.</text>
</comment>
<reference evidence="1" key="1">
    <citation type="submission" date="2021-12" db="EMBL/GenBank/DDBJ databases">
        <authorList>
            <person name="Criscuolo A."/>
        </authorList>
    </citation>
    <scope>NUCLEOTIDE SEQUENCE</scope>
    <source>
        <strain evidence="1">CIP111894</strain>
    </source>
</reference>
<protein>
    <submittedName>
        <fullName evidence="1">Uncharacterized protein</fullName>
    </submittedName>
</protein>
<name>A0ABN8FHK8_9BACL</name>
<dbReference type="Proteomes" id="UP000838749">
    <property type="component" value="Unassembled WGS sequence"/>
</dbReference>
<proteinExistence type="predicted"/>
<evidence type="ECO:0000313" key="1">
    <source>
        <dbReference type="EMBL" id="CAH1057531.1"/>
    </source>
</evidence>
<gene>
    <name evidence="1" type="ORF">PAECIP111894_03689</name>
</gene>
<accession>A0ABN8FHK8</accession>
<organism evidence="1 2">
    <name type="scientific">Paenibacillus pseudetheri</name>
    <dbReference type="NCBI Taxonomy" id="2897682"/>
    <lineage>
        <taxon>Bacteria</taxon>
        <taxon>Bacillati</taxon>
        <taxon>Bacillota</taxon>
        <taxon>Bacilli</taxon>
        <taxon>Bacillales</taxon>
        <taxon>Paenibacillaceae</taxon>
        <taxon>Paenibacillus</taxon>
    </lineage>
</organism>
<sequence length="69" mass="7568">MELVTGEDVDSAVGGFVAAAWELLLLLEQLVNRSIDTIAEAIRKLPEDVGLRMLRVNLVIRIVVPSLLI</sequence>